<feature type="non-terminal residue" evidence="1">
    <location>
        <position position="1"/>
    </location>
</feature>
<organism evidence="1 2">
    <name type="scientific">Pseudomonas syringae pv. tagetis</name>
    <dbReference type="NCBI Taxonomy" id="129140"/>
    <lineage>
        <taxon>Bacteria</taxon>
        <taxon>Pseudomonadati</taxon>
        <taxon>Pseudomonadota</taxon>
        <taxon>Gammaproteobacteria</taxon>
        <taxon>Pseudomonadales</taxon>
        <taxon>Pseudomonadaceae</taxon>
        <taxon>Pseudomonas</taxon>
    </lineage>
</organism>
<comment type="caution">
    <text evidence="1">The sequence shown here is derived from an EMBL/GenBank/DDBJ whole genome shotgun (WGS) entry which is preliminary data.</text>
</comment>
<gene>
    <name evidence="1" type="ORF">RA271_29025</name>
</gene>
<evidence type="ECO:0000313" key="2">
    <source>
        <dbReference type="Proteomes" id="UP001610657"/>
    </source>
</evidence>
<keyword evidence="2" id="KW-1185">Reference proteome</keyword>
<evidence type="ECO:0000313" key="1">
    <source>
        <dbReference type="EMBL" id="MFH7519166.1"/>
    </source>
</evidence>
<dbReference type="Proteomes" id="UP001610657">
    <property type="component" value="Unassembled WGS sequence"/>
</dbReference>
<accession>A0ABW7NW92</accession>
<proteinExistence type="predicted"/>
<dbReference type="EMBL" id="JAVCQK010000462">
    <property type="protein sequence ID" value="MFH7519166.1"/>
    <property type="molecule type" value="Genomic_DNA"/>
</dbReference>
<name>A0ABW7NW92_9PSED</name>
<reference evidence="1 2" key="1">
    <citation type="submission" date="2023-08" db="EMBL/GenBank/DDBJ databases">
        <title>Genomic and mutational analysis of Pseudomonas syringae pv. tagetis EB037 pathogenicity on sunflower.</title>
        <authorList>
            <person name="Maul J.E."/>
        </authorList>
    </citation>
    <scope>NUCLEOTIDE SEQUENCE [LARGE SCALE GENOMIC DNA]</scope>
    <source>
        <strain evidence="1 2">EB037_T1</strain>
    </source>
</reference>
<dbReference type="RefSeq" id="WP_395577897.1">
    <property type="nucleotide sequence ID" value="NZ_JAVCQK010000462.1"/>
</dbReference>
<protein>
    <submittedName>
        <fullName evidence="1">Uncharacterized protein</fullName>
    </submittedName>
</protein>
<sequence>DLFGEFYPDFPHSFFWLNLPNTFGVYDARRCQHLEAATYDKSTSFAMNLCSVGGYIQCPR</sequence>